<evidence type="ECO:0000313" key="2">
    <source>
        <dbReference type="EMBL" id="BAH56407.1"/>
    </source>
</evidence>
<keyword evidence="1" id="KW-1133">Transmembrane helix</keyword>
<gene>
    <name evidence="3" type="ORF">UCCLBBS449_pA0020</name>
</gene>
<reference evidence="3 4" key="2">
    <citation type="submission" date="2018-07" db="EMBL/GenBank/DDBJ databases">
        <authorList>
            <person name="Feyereisen M."/>
        </authorList>
    </citation>
    <scope>NUCLEOTIDE SEQUENCE [LARGE SCALE GENOMIC DNA]</scope>
    <source>
        <strain evidence="3 4">UCCLBBS449</strain>
        <plasmid evidence="3">pUCCLBBS449_A</plasmid>
        <plasmid evidence="4">pucclbbs449_a</plasmid>
    </source>
</reference>
<accession>C0SQM5</accession>
<feature type="transmembrane region" description="Helical" evidence="1">
    <location>
        <begin position="46"/>
        <end position="66"/>
    </location>
</feature>
<reference evidence="2" key="1">
    <citation type="journal article" date="2009" name="Microbiology">
        <title>Characterization of four plasmids harboured in a Lactobacillus brevis strain encoding a novel bacteriocin, brevicin 925A, and construction of a shuttle vector for lactic acid bacteria and Escherichia coli.</title>
        <authorList>
            <person name="Wada T."/>
            <person name="Noda M."/>
            <person name="Kashiwabara F."/>
            <person name="Jeon H.J."/>
            <person name="Shirakawa A."/>
            <person name="Yabu H."/>
            <person name="Matoba Y."/>
            <person name="Kumagai T."/>
            <person name="Sugiyama M."/>
        </authorList>
    </citation>
    <scope>NUCLEOTIDE SEQUENCE</scope>
    <source>
        <strain evidence="2">925A</strain>
        <plasmid evidence="2">pLB925A04</plasmid>
    </source>
</reference>
<dbReference type="Proteomes" id="UP000307074">
    <property type="component" value="Plasmid pUCCLBBS449_A"/>
</dbReference>
<keyword evidence="1" id="KW-0812">Transmembrane</keyword>
<sequence length="107" mass="11387">MMQEIFQNMQLSVLAAQDKAFGHVVMLDAVSNTTGILKKVLKALQIVGFGGALVIGAACFIMLMWSGDRGRSMVKGHLGWIVVGIIGLFAVGGFATLFKNYSTSSFG</sequence>
<dbReference type="RefSeq" id="WP_012695389.1">
    <property type="nucleotide sequence ID" value="NC_012551.1"/>
</dbReference>
<geneLocation type="plasmid" evidence="2">
    <name>pLB925A04</name>
</geneLocation>
<evidence type="ECO:0000256" key="1">
    <source>
        <dbReference type="SAM" id="Phobius"/>
    </source>
</evidence>
<dbReference type="EMBL" id="CP031199">
    <property type="protein sequence ID" value="QCZ54426.1"/>
    <property type="molecule type" value="Genomic_DNA"/>
</dbReference>
<proteinExistence type="predicted"/>
<keyword evidence="1" id="KW-0472">Membrane</keyword>
<organism evidence="2">
    <name type="scientific">Levilactobacillus brevis</name>
    <name type="common">Lactobacillus brevis</name>
    <dbReference type="NCBI Taxonomy" id="1580"/>
    <lineage>
        <taxon>Bacteria</taxon>
        <taxon>Bacillati</taxon>
        <taxon>Bacillota</taxon>
        <taxon>Bacilli</taxon>
        <taxon>Lactobacillales</taxon>
        <taxon>Lactobacillaceae</taxon>
        <taxon>Levilactobacillus</taxon>
    </lineage>
</organism>
<dbReference type="EMBL" id="AB370337">
    <property type="protein sequence ID" value="BAH56407.1"/>
    <property type="molecule type" value="Genomic_DNA"/>
</dbReference>
<keyword evidence="2" id="KW-0614">Plasmid</keyword>
<geneLocation type="plasmid" evidence="4">
    <name>pucclbbs449_a</name>
</geneLocation>
<geneLocation type="plasmid" evidence="3">
    <name>pUCCLBBS449_A</name>
</geneLocation>
<evidence type="ECO:0000313" key="3">
    <source>
        <dbReference type="EMBL" id="QCZ54426.1"/>
    </source>
</evidence>
<feature type="transmembrane region" description="Helical" evidence="1">
    <location>
        <begin position="78"/>
        <end position="98"/>
    </location>
</feature>
<evidence type="ECO:0000313" key="4">
    <source>
        <dbReference type="Proteomes" id="UP000307074"/>
    </source>
</evidence>
<dbReference type="PATRIC" id="fig|1580.50.peg.2416"/>
<protein>
    <submittedName>
        <fullName evidence="2">Hypothetical membrane protein</fullName>
    </submittedName>
</protein>
<name>C0SQM5_LEVBR</name>
<dbReference type="AlphaFoldDB" id="C0SQM5"/>